<protein>
    <recommendedName>
        <fullName evidence="9">SSD domain-containing protein</fullName>
    </recommendedName>
</protein>
<accession>A0ABQ9EUE4</accession>
<name>A0ABQ9EUE4_TEGGR</name>
<dbReference type="Gene3D" id="1.20.1640.10">
    <property type="entry name" value="Multidrug efflux transporter AcrB transmembrane domain"/>
    <property type="match status" value="1"/>
</dbReference>
<comment type="caution">
    <text evidence="7">The sequence shown here is derived from an EMBL/GenBank/DDBJ whole genome shotgun (WGS) entry which is preliminary data.</text>
</comment>
<feature type="transmembrane region" description="Helical" evidence="6">
    <location>
        <begin position="32"/>
        <end position="50"/>
    </location>
</feature>
<keyword evidence="5" id="KW-0325">Glycoprotein</keyword>
<dbReference type="EMBL" id="JARBDR010000657">
    <property type="protein sequence ID" value="KAJ8308808.1"/>
    <property type="molecule type" value="Genomic_DNA"/>
</dbReference>
<dbReference type="InterPro" id="IPR052081">
    <property type="entry name" value="Dispatched_Hh_regulator"/>
</dbReference>
<dbReference type="PANTHER" id="PTHR45951:SF7">
    <property type="entry name" value="SSD DOMAIN-CONTAINING PROTEIN"/>
    <property type="match status" value="1"/>
</dbReference>
<comment type="subcellular location">
    <subcellularLocation>
        <location evidence="1">Membrane</location>
        <topology evidence="1">Multi-pass membrane protein</topology>
    </subcellularLocation>
</comment>
<keyword evidence="8" id="KW-1185">Reference proteome</keyword>
<dbReference type="Proteomes" id="UP001217089">
    <property type="component" value="Unassembled WGS sequence"/>
</dbReference>
<sequence length="461" mass="54229">MNKQCHLPSKQTESKLVVFFRDYYFHFISEKYVRWSYLVLFCSIVLFFSYQASRIEPDNEQLQFFRDSHNYAKARSWEHNDFLQDDPLNYVTLYIVWGLKENDRSTCDFTSVECTGQEAFDDSFDPNIPQNQMALKSFCNRLLNISEEDINRLRIKRNSKTNQPEIACFTYNLESFFEEKKREFGLKSVDLGLPWDYNKTHNFMKTFPMFYPTVFNSSYKYYLDIPVQLWLLNGYSFSSSKDHQMFYELIGEQRTGFSQELLNTKYYYYGNKLKFIASQVNTSLNIYHTSFAEGIPVVESWEEFVNSEMAKMPPGLQNGFQVTFFEWHWFYVQKILVSLNLCLVVGMSVDYVVHLAEGYHLSPHKDRVSRTRDMLEAMGSPVISGACTTLGASAFMFFAQIKFALQFGIFIFCNIGFSLLFSLGFFTTFMGIFGPENDSGSLKSIHSSCKNRYRKWRNYYM</sequence>
<evidence type="ECO:0000313" key="7">
    <source>
        <dbReference type="EMBL" id="KAJ8308808.1"/>
    </source>
</evidence>
<dbReference type="PANTHER" id="PTHR45951">
    <property type="entry name" value="PROTEIN DISPATCHED-RELATED"/>
    <property type="match status" value="1"/>
</dbReference>
<reference evidence="7 8" key="1">
    <citation type="submission" date="2022-12" db="EMBL/GenBank/DDBJ databases">
        <title>Chromosome-level genome of Tegillarca granosa.</title>
        <authorList>
            <person name="Kim J."/>
        </authorList>
    </citation>
    <scope>NUCLEOTIDE SEQUENCE [LARGE SCALE GENOMIC DNA]</scope>
    <source>
        <strain evidence="7">Teg-2019</strain>
        <tissue evidence="7">Adductor muscle</tissue>
    </source>
</reference>
<feature type="transmembrane region" description="Helical" evidence="6">
    <location>
        <begin position="335"/>
        <end position="356"/>
    </location>
</feature>
<evidence type="ECO:0000256" key="5">
    <source>
        <dbReference type="ARBA" id="ARBA00023180"/>
    </source>
</evidence>
<feature type="transmembrane region" description="Helical" evidence="6">
    <location>
        <begin position="407"/>
        <end position="433"/>
    </location>
</feature>
<evidence type="ECO:0000313" key="8">
    <source>
        <dbReference type="Proteomes" id="UP001217089"/>
    </source>
</evidence>
<organism evidence="7 8">
    <name type="scientific">Tegillarca granosa</name>
    <name type="common">Malaysian cockle</name>
    <name type="synonym">Anadara granosa</name>
    <dbReference type="NCBI Taxonomy" id="220873"/>
    <lineage>
        <taxon>Eukaryota</taxon>
        <taxon>Metazoa</taxon>
        <taxon>Spiralia</taxon>
        <taxon>Lophotrochozoa</taxon>
        <taxon>Mollusca</taxon>
        <taxon>Bivalvia</taxon>
        <taxon>Autobranchia</taxon>
        <taxon>Pteriomorphia</taxon>
        <taxon>Arcoida</taxon>
        <taxon>Arcoidea</taxon>
        <taxon>Arcidae</taxon>
        <taxon>Tegillarca</taxon>
    </lineage>
</organism>
<evidence type="ECO:0000256" key="2">
    <source>
        <dbReference type="ARBA" id="ARBA00022692"/>
    </source>
</evidence>
<proteinExistence type="predicted"/>
<evidence type="ECO:0000256" key="4">
    <source>
        <dbReference type="ARBA" id="ARBA00023136"/>
    </source>
</evidence>
<evidence type="ECO:0000256" key="3">
    <source>
        <dbReference type="ARBA" id="ARBA00022989"/>
    </source>
</evidence>
<evidence type="ECO:0000256" key="6">
    <source>
        <dbReference type="SAM" id="Phobius"/>
    </source>
</evidence>
<feature type="transmembrane region" description="Helical" evidence="6">
    <location>
        <begin position="377"/>
        <end position="401"/>
    </location>
</feature>
<gene>
    <name evidence="7" type="ORF">KUTeg_013682</name>
</gene>
<keyword evidence="4 6" id="KW-0472">Membrane</keyword>
<evidence type="ECO:0008006" key="9">
    <source>
        <dbReference type="Google" id="ProtNLM"/>
    </source>
</evidence>
<evidence type="ECO:0000256" key="1">
    <source>
        <dbReference type="ARBA" id="ARBA00004141"/>
    </source>
</evidence>
<keyword evidence="2 6" id="KW-0812">Transmembrane</keyword>
<dbReference type="SUPFAM" id="SSF82866">
    <property type="entry name" value="Multidrug efflux transporter AcrB transmembrane domain"/>
    <property type="match status" value="1"/>
</dbReference>
<keyword evidence="3 6" id="KW-1133">Transmembrane helix</keyword>